<dbReference type="GO" id="GO:0003677">
    <property type="term" value="F:DNA binding"/>
    <property type="evidence" value="ECO:0007669"/>
    <property type="project" value="UniProtKB-KW"/>
</dbReference>
<feature type="domain" description="ELM2" evidence="11">
    <location>
        <begin position="156"/>
        <end position="260"/>
    </location>
</feature>
<evidence type="ECO:0000259" key="11">
    <source>
        <dbReference type="PROSITE" id="PS51156"/>
    </source>
</evidence>
<dbReference type="CDD" id="cd11661">
    <property type="entry name" value="SANT_MTA3_like"/>
    <property type="match status" value="1"/>
</dbReference>
<name>A0A8S1C4H0_9INSE</name>
<dbReference type="SMART" id="SM01189">
    <property type="entry name" value="ELM2"/>
    <property type="match status" value="1"/>
</dbReference>
<keyword evidence="9" id="KW-0539">Nucleus</keyword>
<evidence type="ECO:0000256" key="9">
    <source>
        <dbReference type="ARBA" id="ARBA00023242"/>
    </source>
</evidence>
<comment type="subcellular location">
    <subcellularLocation>
        <location evidence="1">Nucleus</location>
    </subcellularLocation>
</comment>
<dbReference type="Gene3D" id="4.10.1240.50">
    <property type="match status" value="1"/>
</dbReference>
<evidence type="ECO:0008006" key="15">
    <source>
        <dbReference type="Google" id="ProtNLM"/>
    </source>
</evidence>
<organism evidence="13 14">
    <name type="scientific">Cloeon dipterum</name>
    <dbReference type="NCBI Taxonomy" id="197152"/>
    <lineage>
        <taxon>Eukaryota</taxon>
        <taxon>Metazoa</taxon>
        <taxon>Ecdysozoa</taxon>
        <taxon>Arthropoda</taxon>
        <taxon>Hexapoda</taxon>
        <taxon>Insecta</taxon>
        <taxon>Pterygota</taxon>
        <taxon>Palaeoptera</taxon>
        <taxon>Ephemeroptera</taxon>
        <taxon>Pisciforma</taxon>
        <taxon>Baetidae</taxon>
        <taxon>Cloeon</taxon>
    </lineage>
</organism>
<evidence type="ECO:0000259" key="12">
    <source>
        <dbReference type="PROSITE" id="PS51293"/>
    </source>
</evidence>
<dbReference type="EMBL" id="CADEPI010000022">
    <property type="protein sequence ID" value="CAB3365812.1"/>
    <property type="molecule type" value="Genomic_DNA"/>
</dbReference>
<keyword evidence="6" id="KW-0805">Transcription regulation</keyword>
<protein>
    <recommendedName>
        <fullName evidence="15">Mesoderm induction early response protein 1</fullName>
    </recommendedName>
</protein>
<comment type="caution">
    <text evidence="13">The sequence shown here is derived from an EMBL/GenBank/DDBJ whole genome shotgun (WGS) entry which is preliminary data.</text>
</comment>
<dbReference type="InterPro" id="IPR017884">
    <property type="entry name" value="SANT_dom"/>
</dbReference>
<dbReference type="PROSITE" id="PS51156">
    <property type="entry name" value="ELM2"/>
    <property type="match status" value="1"/>
</dbReference>
<dbReference type="GO" id="GO:0042826">
    <property type="term" value="F:histone deacetylase binding"/>
    <property type="evidence" value="ECO:0007669"/>
    <property type="project" value="TreeGrafter"/>
</dbReference>
<sequence length="427" mass="48253">MAEANVGKNDKDFDPSVEMLVNDFDDEQTLEEEEAMEATEDTQKELCNLKEEGEMPLEQLMAMYGCYAGGGEPPAESSEEEEENDANEEENENEENVEEEASDSENNGKNYSELQKLYEDEAPAKKVPGTSKGTNSNDEEDEEDYDYSPEEDEWKKTIMVGTDYQASIPESLSKYGDALPYENEDKLLWDPMRLPEHEVTEYLRKAARPSSPLQTPGATPSTMGPLPLGAHLRDDENSLYVLQQCSFDSSEALRRINLGAQPTSMDVWSEEECRNFENGIRIYGKDFYSIQAHRVKTRTVGELVQFYYLWKKTARHDMFAHKTRLEKKKYALHPGITDYMDRILDEQESSGQTRDRSLSPKSNCLLLGDQKRRGGEGAAQAAESGAGAHTHTLLSSLNHRHQEVVDAYLKDKEADFSSSTNSITQVQ</sequence>
<evidence type="ECO:0000256" key="7">
    <source>
        <dbReference type="ARBA" id="ARBA00023125"/>
    </source>
</evidence>
<dbReference type="SUPFAM" id="SSF46689">
    <property type="entry name" value="Homeodomain-like"/>
    <property type="match status" value="1"/>
</dbReference>
<dbReference type="InterPro" id="IPR040138">
    <property type="entry name" value="MIER/MTA"/>
</dbReference>
<evidence type="ECO:0000256" key="10">
    <source>
        <dbReference type="SAM" id="MobiDB-lite"/>
    </source>
</evidence>
<reference evidence="13 14" key="1">
    <citation type="submission" date="2020-04" db="EMBL/GenBank/DDBJ databases">
        <authorList>
            <person name="Alioto T."/>
            <person name="Alioto T."/>
            <person name="Gomez Garrido J."/>
        </authorList>
    </citation>
    <scope>NUCLEOTIDE SEQUENCE [LARGE SCALE GENOMIC DNA]</scope>
</reference>
<dbReference type="Pfam" id="PF19426">
    <property type="entry name" value="MIER1_3_C"/>
    <property type="match status" value="1"/>
</dbReference>
<dbReference type="PROSITE" id="PS51293">
    <property type="entry name" value="SANT"/>
    <property type="match status" value="1"/>
</dbReference>
<evidence type="ECO:0000313" key="13">
    <source>
        <dbReference type="EMBL" id="CAB3365812.1"/>
    </source>
</evidence>
<keyword evidence="8" id="KW-0804">Transcription</keyword>
<feature type="domain" description="SANT" evidence="12">
    <location>
        <begin position="263"/>
        <end position="315"/>
    </location>
</feature>
<dbReference type="InterPro" id="IPR009057">
    <property type="entry name" value="Homeodomain-like_sf"/>
</dbReference>
<dbReference type="GO" id="GO:0003714">
    <property type="term" value="F:transcription corepressor activity"/>
    <property type="evidence" value="ECO:0007669"/>
    <property type="project" value="TreeGrafter"/>
</dbReference>
<evidence type="ECO:0000256" key="5">
    <source>
        <dbReference type="ARBA" id="ARBA00022833"/>
    </source>
</evidence>
<evidence type="ECO:0000313" key="14">
    <source>
        <dbReference type="Proteomes" id="UP000494165"/>
    </source>
</evidence>
<keyword evidence="2" id="KW-0678">Repressor</keyword>
<keyword evidence="5" id="KW-0862">Zinc</keyword>
<dbReference type="GO" id="GO:0008270">
    <property type="term" value="F:zinc ion binding"/>
    <property type="evidence" value="ECO:0007669"/>
    <property type="project" value="UniProtKB-KW"/>
</dbReference>
<keyword evidence="4" id="KW-0863">Zinc-finger</keyword>
<keyword evidence="7" id="KW-0238">DNA-binding</keyword>
<accession>A0A8S1C4H0</accession>
<evidence type="ECO:0000256" key="6">
    <source>
        <dbReference type="ARBA" id="ARBA00023015"/>
    </source>
</evidence>
<dbReference type="PANTHER" id="PTHR10865:SF28">
    <property type="entry name" value="ELM2 DOMAIN-CONTAINING PROTEIN"/>
    <property type="match status" value="1"/>
</dbReference>
<feature type="compositionally biased region" description="Acidic residues" evidence="10">
    <location>
        <begin position="77"/>
        <end position="103"/>
    </location>
</feature>
<dbReference type="FunFam" id="1.10.10.60:FF:000012">
    <property type="entry name" value="Metastasis-associated 1 family, member 3"/>
    <property type="match status" value="1"/>
</dbReference>
<proteinExistence type="predicted"/>
<feature type="region of interest" description="Disordered" evidence="10">
    <location>
        <begin position="60"/>
        <end position="151"/>
    </location>
</feature>
<dbReference type="GO" id="GO:0000122">
    <property type="term" value="P:negative regulation of transcription by RNA polymerase II"/>
    <property type="evidence" value="ECO:0007669"/>
    <property type="project" value="TreeGrafter"/>
</dbReference>
<dbReference type="GO" id="GO:0005654">
    <property type="term" value="C:nucleoplasm"/>
    <property type="evidence" value="ECO:0007669"/>
    <property type="project" value="TreeGrafter"/>
</dbReference>
<dbReference type="InterPro" id="IPR045787">
    <property type="entry name" value="MIER1/3_C"/>
</dbReference>
<feature type="region of interest" description="Disordered" evidence="10">
    <location>
        <begin position="206"/>
        <end position="229"/>
    </location>
</feature>
<dbReference type="AlphaFoldDB" id="A0A8S1C4H0"/>
<evidence type="ECO:0000256" key="1">
    <source>
        <dbReference type="ARBA" id="ARBA00004123"/>
    </source>
</evidence>
<evidence type="ECO:0000256" key="2">
    <source>
        <dbReference type="ARBA" id="ARBA00022491"/>
    </source>
</evidence>
<gene>
    <name evidence="13" type="ORF">CLODIP_2_CD06566</name>
</gene>
<dbReference type="InterPro" id="IPR001005">
    <property type="entry name" value="SANT/Myb"/>
</dbReference>
<dbReference type="PANTHER" id="PTHR10865">
    <property type="entry name" value="METASTASIS-ASSOCIATED PROTEIN AND MESODERM INDUCTION EARLY RESPONSE PROTEIN"/>
    <property type="match status" value="1"/>
</dbReference>
<evidence type="ECO:0000256" key="8">
    <source>
        <dbReference type="ARBA" id="ARBA00023163"/>
    </source>
</evidence>
<dbReference type="Pfam" id="PF01448">
    <property type="entry name" value="ELM2"/>
    <property type="match status" value="1"/>
</dbReference>
<feature type="compositionally biased region" description="Polar residues" evidence="10">
    <location>
        <begin position="211"/>
        <end position="222"/>
    </location>
</feature>
<dbReference type="SMART" id="SM00717">
    <property type="entry name" value="SANT"/>
    <property type="match status" value="1"/>
</dbReference>
<keyword evidence="3" id="KW-0479">Metal-binding</keyword>
<dbReference type="InterPro" id="IPR000949">
    <property type="entry name" value="ELM2_dom"/>
</dbReference>
<evidence type="ECO:0000256" key="4">
    <source>
        <dbReference type="ARBA" id="ARBA00022771"/>
    </source>
</evidence>
<evidence type="ECO:0000256" key="3">
    <source>
        <dbReference type="ARBA" id="ARBA00022723"/>
    </source>
</evidence>
<dbReference type="Gene3D" id="1.10.10.60">
    <property type="entry name" value="Homeodomain-like"/>
    <property type="match status" value="1"/>
</dbReference>
<feature type="compositionally biased region" description="Acidic residues" evidence="10">
    <location>
        <begin position="137"/>
        <end position="151"/>
    </location>
</feature>
<dbReference type="Proteomes" id="UP000494165">
    <property type="component" value="Unassembled WGS sequence"/>
</dbReference>
<dbReference type="OrthoDB" id="5916873at2759"/>
<keyword evidence="14" id="KW-1185">Reference proteome</keyword>